<gene>
    <name evidence="9" type="ORF">CTOB1V02_LOCUS463</name>
</gene>
<sequence>MANPPITSDMNSDPVETNGDTKDMTMNLSPEEKVAETRRIMKNVVLISISFTCLFTAFQSMAYLQSSINPNEGLGTASLSVIYVALVLSCMFLPTYLIKTFTVKWTLCFCMLTYSLYIAGQFYPRFYTLIPGAIILGMGAAPMWSAKCTYLSQVGAKYAELTGSNVEQVVVKFFGIFFFCFQTSLDFNATEEELSKCGINFCGMSTNTSNNSNLEPPADSKIYTLSSIYLICALSSAVIIAFFVDPLTRYGEADRNGPEGKEPLSGYRLLIATFLHLRNPYQLLILPLTLWSGVEQGYFSAEFTRAYVSCSWGTANIGYVLICYGIVDAMCSYSFGYVIKIVGRIPIFLTGAVVNVLMLIVLFNWAPTPDQIPVFFVIAGFWGMADAVWQTQINALYGILFPDNEEAGFSNYRLWESLGFILAYALNNTACVRATSWIVLVVLLIGVIGYLGVEYLSRKKAAQSISISNGGIANPDSIPVGKTKGYF</sequence>
<reference evidence="9" key="1">
    <citation type="submission" date="2020-11" db="EMBL/GenBank/DDBJ databases">
        <authorList>
            <person name="Tran Van P."/>
        </authorList>
    </citation>
    <scope>NUCLEOTIDE SEQUENCE</scope>
</reference>
<evidence type="ECO:0000256" key="3">
    <source>
        <dbReference type="ARBA" id="ARBA00022692"/>
    </source>
</evidence>
<evidence type="ECO:0000256" key="6">
    <source>
        <dbReference type="ARBA" id="ARBA00023180"/>
    </source>
</evidence>
<comment type="subcellular location">
    <subcellularLocation>
        <location evidence="1">Membrane</location>
        <topology evidence="1">Multi-pass membrane protein</topology>
    </subcellularLocation>
</comment>
<dbReference type="GO" id="GO:0055120">
    <property type="term" value="C:striated muscle dense body"/>
    <property type="evidence" value="ECO:0007669"/>
    <property type="project" value="TreeGrafter"/>
</dbReference>
<organism evidence="9">
    <name type="scientific">Cyprideis torosa</name>
    <dbReference type="NCBI Taxonomy" id="163714"/>
    <lineage>
        <taxon>Eukaryota</taxon>
        <taxon>Metazoa</taxon>
        <taxon>Ecdysozoa</taxon>
        <taxon>Arthropoda</taxon>
        <taxon>Crustacea</taxon>
        <taxon>Oligostraca</taxon>
        <taxon>Ostracoda</taxon>
        <taxon>Podocopa</taxon>
        <taxon>Podocopida</taxon>
        <taxon>Cytherocopina</taxon>
        <taxon>Cytheroidea</taxon>
        <taxon>Cytherideidae</taxon>
        <taxon>Cyprideis</taxon>
    </lineage>
</organism>
<evidence type="ECO:0000256" key="4">
    <source>
        <dbReference type="ARBA" id="ARBA00022989"/>
    </source>
</evidence>
<feature type="transmembrane region" description="Helical" evidence="8">
    <location>
        <begin position="432"/>
        <end position="453"/>
    </location>
</feature>
<dbReference type="EMBL" id="OB660060">
    <property type="protein sequence ID" value="CAD7222455.1"/>
    <property type="molecule type" value="Genomic_DNA"/>
</dbReference>
<keyword evidence="5 8" id="KW-0472">Membrane</keyword>
<keyword evidence="3 8" id="KW-0812">Transmembrane</keyword>
<feature type="transmembrane region" description="Helical" evidence="8">
    <location>
        <begin position="76"/>
        <end position="98"/>
    </location>
</feature>
<dbReference type="GO" id="GO:0043266">
    <property type="term" value="P:regulation of potassium ion transport"/>
    <property type="evidence" value="ECO:0007669"/>
    <property type="project" value="TreeGrafter"/>
</dbReference>
<dbReference type="OrthoDB" id="78663at2759"/>
<dbReference type="GO" id="GO:0005886">
    <property type="term" value="C:plasma membrane"/>
    <property type="evidence" value="ECO:0007669"/>
    <property type="project" value="TreeGrafter"/>
</dbReference>
<feature type="transmembrane region" description="Helical" evidence="8">
    <location>
        <begin position="43"/>
        <end position="64"/>
    </location>
</feature>
<keyword evidence="4 8" id="KW-1133">Transmembrane helix</keyword>
<evidence type="ECO:0000313" key="9">
    <source>
        <dbReference type="EMBL" id="CAD7222455.1"/>
    </source>
</evidence>
<dbReference type="InterPro" id="IPR036259">
    <property type="entry name" value="MFS_trans_sf"/>
</dbReference>
<dbReference type="AlphaFoldDB" id="A0A7R8W4L8"/>
<evidence type="ECO:0000256" key="5">
    <source>
        <dbReference type="ARBA" id="ARBA00023136"/>
    </source>
</evidence>
<dbReference type="GO" id="GO:0015459">
    <property type="term" value="F:potassium channel regulator activity"/>
    <property type="evidence" value="ECO:0007669"/>
    <property type="project" value="TreeGrafter"/>
</dbReference>
<feature type="transmembrane region" description="Helical" evidence="8">
    <location>
        <begin position="372"/>
        <end position="389"/>
    </location>
</feature>
<evidence type="ECO:0000256" key="8">
    <source>
        <dbReference type="SAM" id="Phobius"/>
    </source>
</evidence>
<dbReference type="InterPro" id="IPR051951">
    <property type="entry name" value="UNC-93_regulatory"/>
</dbReference>
<feature type="compositionally biased region" description="Polar residues" evidence="7">
    <location>
        <begin position="1"/>
        <end position="15"/>
    </location>
</feature>
<keyword evidence="6" id="KW-0325">Glycoprotein</keyword>
<feature type="transmembrane region" description="Helical" evidence="8">
    <location>
        <begin position="129"/>
        <end position="146"/>
    </location>
</feature>
<comment type="similarity">
    <text evidence="2">Belongs to the unc-93 family.</text>
</comment>
<name>A0A7R8W4L8_9CRUS</name>
<dbReference type="PANTHER" id="PTHR19444">
    <property type="entry name" value="UNC-93 RELATED"/>
    <property type="match status" value="1"/>
</dbReference>
<evidence type="ECO:0000256" key="2">
    <source>
        <dbReference type="ARBA" id="ARBA00009172"/>
    </source>
</evidence>
<evidence type="ECO:0000256" key="1">
    <source>
        <dbReference type="ARBA" id="ARBA00004141"/>
    </source>
</evidence>
<proteinExistence type="inferred from homology"/>
<dbReference type="SUPFAM" id="SSF103473">
    <property type="entry name" value="MFS general substrate transporter"/>
    <property type="match status" value="1"/>
</dbReference>
<protein>
    <submittedName>
        <fullName evidence="9">Uncharacterized protein</fullName>
    </submittedName>
</protein>
<feature type="transmembrane region" description="Helical" evidence="8">
    <location>
        <begin position="317"/>
        <end position="338"/>
    </location>
</feature>
<accession>A0A7R8W4L8</accession>
<dbReference type="GO" id="GO:0006937">
    <property type="term" value="P:regulation of muscle contraction"/>
    <property type="evidence" value="ECO:0007669"/>
    <property type="project" value="TreeGrafter"/>
</dbReference>
<dbReference type="FunFam" id="1.20.1250.20:FF:000290">
    <property type="entry name" value="Unc-93 homolog A"/>
    <property type="match status" value="1"/>
</dbReference>
<feature type="transmembrane region" description="Helical" evidence="8">
    <location>
        <begin position="345"/>
        <end position="366"/>
    </location>
</feature>
<dbReference type="Pfam" id="PF05978">
    <property type="entry name" value="UNC-93"/>
    <property type="match status" value="1"/>
</dbReference>
<dbReference type="PANTHER" id="PTHR19444:SF13">
    <property type="entry name" value="PROTEIN UNC-93 HOMOLOG A"/>
    <property type="match status" value="1"/>
</dbReference>
<feature type="transmembrane region" description="Helical" evidence="8">
    <location>
        <begin position="222"/>
        <end position="244"/>
    </location>
</feature>
<feature type="region of interest" description="Disordered" evidence="7">
    <location>
        <begin position="1"/>
        <end position="28"/>
    </location>
</feature>
<evidence type="ECO:0000256" key="7">
    <source>
        <dbReference type="SAM" id="MobiDB-lite"/>
    </source>
</evidence>
<dbReference type="Gene3D" id="1.20.1250.20">
    <property type="entry name" value="MFS general substrate transporter like domains"/>
    <property type="match status" value="2"/>
</dbReference>
<dbReference type="InterPro" id="IPR010291">
    <property type="entry name" value="Ion_channel_UNC-93"/>
</dbReference>